<protein>
    <submittedName>
        <fullName evidence="4">Acetyltransferase (GNAT) family protein</fullName>
    </submittedName>
</protein>
<evidence type="ECO:0000256" key="2">
    <source>
        <dbReference type="ARBA" id="ARBA00023315"/>
    </source>
</evidence>
<keyword evidence="2" id="KW-0012">Acyltransferase</keyword>
<dbReference type="RefSeq" id="WP_085474886.1">
    <property type="nucleotide sequence ID" value="NZ_FXBM01000001.1"/>
</dbReference>
<gene>
    <name evidence="4" type="ORF">SAMN06295885_0351</name>
</gene>
<dbReference type="Pfam" id="PF00583">
    <property type="entry name" value="Acetyltransf_1"/>
    <property type="match status" value="1"/>
</dbReference>
<dbReference type="Proteomes" id="UP000193711">
    <property type="component" value="Unassembled WGS sequence"/>
</dbReference>
<dbReference type="CDD" id="cd04301">
    <property type="entry name" value="NAT_SF"/>
    <property type="match status" value="1"/>
</dbReference>
<reference evidence="5" key="1">
    <citation type="submission" date="2017-04" db="EMBL/GenBank/DDBJ databases">
        <authorList>
            <person name="Varghese N."/>
            <person name="Submissions S."/>
        </authorList>
    </citation>
    <scope>NUCLEOTIDE SEQUENCE [LARGE SCALE GENOMIC DNA]</scope>
    <source>
        <strain evidence="5">VKM Ac-2121</strain>
    </source>
</reference>
<evidence type="ECO:0000313" key="4">
    <source>
        <dbReference type="EMBL" id="SMH29856.1"/>
    </source>
</evidence>
<evidence type="ECO:0000259" key="3">
    <source>
        <dbReference type="PROSITE" id="PS51186"/>
    </source>
</evidence>
<dbReference type="PANTHER" id="PTHR43877">
    <property type="entry name" value="AMINOALKYLPHOSPHONATE N-ACETYLTRANSFERASE-RELATED-RELATED"/>
    <property type="match status" value="1"/>
</dbReference>
<dbReference type="PANTHER" id="PTHR43877:SF2">
    <property type="entry name" value="AMINOALKYLPHOSPHONATE N-ACETYLTRANSFERASE-RELATED"/>
    <property type="match status" value="1"/>
</dbReference>
<dbReference type="InterPro" id="IPR000182">
    <property type="entry name" value="GNAT_dom"/>
</dbReference>
<evidence type="ECO:0000313" key="5">
    <source>
        <dbReference type="Proteomes" id="UP000193711"/>
    </source>
</evidence>
<dbReference type="PROSITE" id="PS51186">
    <property type="entry name" value="GNAT"/>
    <property type="match status" value="1"/>
</dbReference>
<dbReference type="OrthoDB" id="3190820at2"/>
<dbReference type="EMBL" id="FXBM01000001">
    <property type="protein sequence ID" value="SMH29856.1"/>
    <property type="molecule type" value="Genomic_DNA"/>
</dbReference>
<dbReference type="STRING" id="1891671.SAMN06295885_0351"/>
<evidence type="ECO:0000256" key="1">
    <source>
        <dbReference type="ARBA" id="ARBA00022679"/>
    </source>
</evidence>
<dbReference type="AlphaFoldDB" id="A0A1X7MZU2"/>
<keyword evidence="1 4" id="KW-0808">Transferase</keyword>
<organism evidence="4 5">
    <name type="scientific">Rathayibacter oskolensis</name>
    <dbReference type="NCBI Taxonomy" id="1891671"/>
    <lineage>
        <taxon>Bacteria</taxon>
        <taxon>Bacillati</taxon>
        <taxon>Actinomycetota</taxon>
        <taxon>Actinomycetes</taxon>
        <taxon>Micrococcales</taxon>
        <taxon>Microbacteriaceae</taxon>
        <taxon>Rathayibacter</taxon>
    </lineage>
</organism>
<dbReference type="InterPro" id="IPR050832">
    <property type="entry name" value="Bact_Acetyltransf"/>
</dbReference>
<dbReference type="GO" id="GO:0016747">
    <property type="term" value="F:acyltransferase activity, transferring groups other than amino-acyl groups"/>
    <property type="evidence" value="ECO:0007669"/>
    <property type="project" value="InterPro"/>
</dbReference>
<dbReference type="Gene3D" id="3.40.630.30">
    <property type="match status" value="1"/>
</dbReference>
<accession>A0A1X7MZU2</accession>
<name>A0A1X7MZU2_9MICO</name>
<sequence>MTGGVVVRLERGDSPDLAGLLTPPPPRHARVFAAREGAVPVGAIALAPGPDDFAELLALAVLPEARRRGVARRLIGAAEAWARVQRIRTLRFRVAADAQDALDTAQALGFVEIDGFGAYVGDPSGVCFAKAL</sequence>
<dbReference type="SUPFAM" id="SSF55729">
    <property type="entry name" value="Acyl-CoA N-acyltransferases (Nat)"/>
    <property type="match status" value="1"/>
</dbReference>
<feature type="domain" description="N-acetyltransferase" evidence="3">
    <location>
        <begin position="1"/>
        <end position="132"/>
    </location>
</feature>
<dbReference type="InterPro" id="IPR016181">
    <property type="entry name" value="Acyl_CoA_acyltransferase"/>
</dbReference>
<keyword evidence="5" id="KW-1185">Reference proteome</keyword>
<proteinExistence type="predicted"/>